<name>A0A4Z0C494_9BURK</name>
<gene>
    <name evidence="7" type="ORF">EZ313_03260</name>
</gene>
<dbReference type="Proteomes" id="UP000298180">
    <property type="component" value="Unassembled WGS sequence"/>
</dbReference>
<dbReference type="PANTHER" id="PTHR34584:SF1">
    <property type="entry name" value="NA(+)_H(+) ANTIPORTER SUBUNIT E1"/>
    <property type="match status" value="1"/>
</dbReference>
<evidence type="ECO:0000256" key="4">
    <source>
        <dbReference type="ARBA" id="ARBA00022692"/>
    </source>
</evidence>
<dbReference type="GO" id="GO:0005886">
    <property type="term" value="C:plasma membrane"/>
    <property type="evidence" value="ECO:0007669"/>
    <property type="project" value="UniProtKB-SubCell"/>
</dbReference>
<keyword evidence="4" id="KW-0812">Transmembrane</keyword>
<reference evidence="7 8" key="1">
    <citation type="submission" date="2019-03" db="EMBL/GenBank/DDBJ databases">
        <title>Ramlibacter henchirensis DSM 14656, whole genome shotgun sequence.</title>
        <authorList>
            <person name="Zhang X."/>
            <person name="Feng G."/>
            <person name="Zhu H."/>
        </authorList>
    </citation>
    <scope>NUCLEOTIDE SEQUENCE [LARGE SCALE GENOMIC DNA]</scope>
    <source>
        <strain evidence="7 8">DSM 14656</strain>
    </source>
</reference>
<accession>A0A4Z0C494</accession>
<dbReference type="Pfam" id="PF01899">
    <property type="entry name" value="MNHE"/>
    <property type="match status" value="1"/>
</dbReference>
<sequence length="161" mass="17641">MKLPNPLLALLLLLLWLVLNDSTDPAHVVLGAVVGLAASAAYRLLQPAKWRSRRLVAPAAGLLWLVLLDIIRSNIAVARIALGLPGRERVAGFLSIPLELRDPAGLALLACIVTATPGTSWARHDEAGSVLTLHVLDLADEETWVRQFKDRYERRLMEIFG</sequence>
<organism evidence="7 8">
    <name type="scientific">Ramlibacter henchirensis</name>
    <dbReference type="NCBI Taxonomy" id="204072"/>
    <lineage>
        <taxon>Bacteria</taxon>
        <taxon>Pseudomonadati</taxon>
        <taxon>Pseudomonadota</taxon>
        <taxon>Betaproteobacteria</taxon>
        <taxon>Burkholderiales</taxon>
        <taxon>Comamonadaceae</taxon>
        <taxon>Ramlibacter</taxon>
    </lineage>
</organism>
<dbReference type="GO" id="GO:0008324">
    <property type="term" value="F:monoatomic cation transmembrane transporter activity"/>
    <property type="evidence" value="ECO:0007669"/>
    <property type="project" value="InterPro"/>
</dbReference>
<dbReference type="PIRSF" id="PIRSF019239">
    <property type="entry name" value="MrpE"/>
    <property type="match status" value="1"/>
</dbReference>
<dbReference type="InterPro" id="IPR002758">
    <property type="entry name" value="Cation_antiport_E"/>
</dbReference>
<evidence type="ECO:0000256" key="3">
    <source>
        <dbReference type="ARBA" id="ARBA00022475"/>
    </source>
</evidence>
<keyword evidence="3" id="KW-1003">Cell membrane</keyword>
<dbReference type="OrthoDB" id="9807187at2"/>
<evidence type="ECO:0000256" key="1">
    <source>
        <dbReference type="ARBA" id="ARBA00004651"/>
    </source>
</evidence>
<evidence type="ECO:0000313" key="8">
    <source>
        <dbReference type="Proteomes" id="UP000298180"/>
    </source>
</evidence>
<evidence type="ECO:0000256" key="6">
    <source>
        <dbReference type="ARBA" id="ARBA00023136"/>
    </source>
</evidence>
<keyword evidence="8" id="KW-1185">Reference proteome</keyword>
<dbReference type="AlphaFoldDB" id="A0A4Z0C494"/>
<evidence type="ECO:0000256" key="2">
    <source>
        <dbReference type="ARBA" id="ARBA00006228"/>
    </source>
</evidence>
<comment type="caution">
    <text evidence="7">The sequence shown here is derived from an EMBL/GenBank/DDBJ whole genome shotgun (WGS) entry which is preliminary data.</text>
</comment>
<comment type="subcellular location">
    <subcellularLocation>
        <location evidence="1">Cell membrane</location>
        <topology evidence="1">Multi-pass membrane protein</topology>
    </subcellularLocation>
</comment>
<keyword evidence="6" id="KW-0472">Membrane</keyword>
<comment type="similarity">
    <text evidence="2">Belongs to the CPA3 antiporters (TC 2.A.63) subunit E family.</text>
</comment>
<proteinExistence type="inferred from homology"/>
<keyword evidence="5" id="KW-1133">Transmembrane helix</keyword>
<dbReference type="NCBIfam" id="NF006520">
    <property type="entry name" value="PRK08965.1-4"/>
    <property type="match status" value="1"/>
</dbReference>
<dbReference type="RefSeq" id="WP_135261776.1">
    <property type="nucleotide sequence ID" value="NZ_SMLM01000001.1"/>
</dbReference>
<evidence type="ECO:0000313" key="7">
    <source>
        <dbReference type="EMBL" id="TFZ05694.1"/>
    </source>
</evidence>
<dbReference type="PANTHER" id="PTHR34584">
    <property type="entry name" value="NA(+)/H(+) ANTIPORTER SUBUNIT E1"/>
    <property type="match status" value="1"/>
</dbReference>
<evidence type="ECO:0000256" key="5">
    <source>
        <dbReference type="ARBA" id="ARBA00022989"/>
    </source>
</evidence>
<dbReference type="EMBL" id="SMLM01000001">
    <property type="protein sequence ID" value="TFZ05694.1"/>
    <property type="molecule type" value="Genomic_DNA"/>
</dbReference>
<protein>
    <submittedName>
        <fullName evidence="7">Na+/H+ antiporter subunit E</fullName>
    </submittedName>
</protein>